<sequence>MLDRVFTTAGEQFKRLLLGLLVLMGLGFICYLFQFTKGLTITGMGRDVSWGLYIAQFTFLVGVAASAVMVVLPYYLHNYKVFGRITILGEFLAIAAVSMCLLFIIVDLGMPHRLFNVLRYPTPNSILFWDMIVLNGYLLLNILIGWNVLDAERMGVAPPRWVKPLIYISIPWAISIHTVTAFLYAGLPGRHYWLTAIMAARFLASAFSSGPAFLILLALFIRKRTKFDPGEEAIQALAKIVTYALIISVFFVFLELFTAYYSQIPSHTMHFDYLLFGLHGHAKLVPWTWLSNILAVVALVLLINPNTRKQEQTLKIGCLATFFSLWIEKGITLVIAGFIPNPFERITEYMPTIPEVFITLGVWATGFFILAVLYKIAVAIKEEVAA</sequence>
<dbReference type="InterPro" id="IPR054823">
    <property type="entry name" value="DsrP-like"/>
</dbReference>
<proteinExistence type="inferred from homology"/>
<evidence type="ECO:0000256" key="1">
    <source>
        <dbReference type="ARBA" id="ARBA00004651"/>
    </source>
</evidence>
<dbReference type="GO" id="GO:0005886">
    <property type="term" value="C:plasma membrane"/>
    <property type="evidence" value="ECO:0007669"/>
    <property type="project" value="UniProtKB-SubCell"/>
</dbReference>
<dbReference type="PANTHER" id="PTHR43044:SF2">
    <property type="entry name" value="POLYSULPHIDE REDUCTASE NRFD"/>
    <property type="match status" value="1"/>
</dbReference>
<dbReference type="NCBIfam" id="NF045798">
    <property type="entry name" value="DsrP"/>
    <property type="match status" value="1"/>
</dbReference>
<feature type="transmembrane region" description="Helical" evidence="7">
    <location>
        <begin position="193"/>
        <end position="220"/>
    </location>
</feature>
<feature type="transmembrane region" description="Helical" evidence="7">
    <location>
        <begin position="316"/>
        <end position="336"/>
    </location>
</feature>
<dbReference type="Pfam" id="PF03916">
    <property type="entry name" value="NrfD"/>
    <property type="match status" value="1"/>
</dbReference>
<feature type="transmembrane region" description="Helical" evidence="7">
    <location>
        <begin position="240"/>
        <end position="264"/>
    </location>
</feature>
<dbReference type="PANTHER" id="PTHR43044">
    <property type="match status" value="1"/>
</dbReference>
<reference evidence="8 9" key="1">
    <citation type="submission" date="2016-10" db="EMBL/GenBank/DDBJ databases">
        <authorList>
            <person name="de Groot N.N."/>
        </authorList>
    </citation>
    <scope>NUCLEOTIDE SEQUENCE [LARGE SCALE GENOMIC DNA]</scope>
    <source>
        <strain evidence="8 9">DSM 9990</strain>
    </source>
</reference>
<dbReference type="OrthoDB" id="9768846at2"/>
<name>A0A1I4TCW9_9BACT</name>
<dbReference type="STRING" id="39841.SAMN05660836_01347"/>
<feature type="transmembrane region" description="Helical" evidence="7">
    <location>
        <begin position="126"/>
        <end position="144"/>
    </location>
</feature>
<protein>
    <submittedName>
        <fullName evidence="8">Putative sulfite reductase-associated electron transfer protein DsrP</fullName>
    </submittedName>
</protein>
<feature type="transmembrane region" description="Helical" evidence="7">
    <location>
        <begin position="16"/>
        <end position="34"/>
    </location>
</feature>
<comment type="subcellular location">
    <subcellularLocation>
        <location evidence="1">Cell membrane</location>
        <topology evidence="1">Multi-pass membrane protein</topology>
    </subcellularLocation>
</comment>
<evidence type="ECO:0000313" key="8">
    <source>
        <dbReference type="EMBL" id="SFM74481.1"/>
    </source>
</evidence>
<dbReference type="RefSeq" id="WP_093394464.1">
    <property type="nucleotide sequence ID" value="NZ_FOUU01000003.1"/>
</dbReference>
<evidence type="ECO:0000256" key="4">
    <source>
        <dbReference type="ARBA" id="ARBA00022692"/>
    </source>
</evidence>
<evidence type="ECO:0000256" key="5">
    <source>
        <dbReference type="ARBA" id="ARBA00022989"/>
    </source>
</evidence>
<evidence type="ECO:0000256" key="2">
    <source>
        <dbReference type="ARBA" id="ARBA00008929"/>
    </source>
</evidence>
<dbReference type="Proteomes" id="UP000199611">
    <property type="component" value="Unassembled WGS sequence"/>
</dbReference>
<organism evidence="8 9">
    <name type="scientific">Thermodesulforhabdus norvegica</name>
    <dbReference type="NCBI Taxonomy" id="39841"/>
    <lineage>
        <taxon>Bacteria</taxon>
        <taxon>Pseudomonadati</taxon>
        <taxon>Thermodesulfobacteriota</taxon>
        <taxon>Syntrophobacteria</taxon>
        <taxon>Syntrophobacterales</taxon>
        <taxon>Thermodesulforhabdaceae</taxon>
        <taxon>Thermodesulforhabdus</taxon>
    </lineage>
</organism>
<feature type="transmembrane region" description="Helical" evidence="7">
    <location>
        <begin position="284"/>
        <end position="304"/>
    </location>
</feature>
<keyword evidence="9" id="KW-1185">Reference proteome</keyword>
<feature type="transmembrane region" description="Helical" evidence="7">
    <location>
        <begin position="165"/>
        <end position="187"/>
    </location>
</feature>
<evidence type="ECO:0000256" key="3">
    <source>
        <dbReference type="ARBA" id="ARBA00022475"/>
    </source>
</evidence>
<feature type="transmembrane region" description="Helical" evidence="7">
    <location>
        <begin position="54"/>
        <end position="75"/>
    </location>
</feature>
<evidence type="ECO:0000256" key="6">
    <source>
        <dbReference type="ARBA" id="ARBA00023136"/>
    </source>
</evidence>
<keyword evidence="5 7" id="KW-1133">Transmembrane helix</keyword>
<feature type="transmembrane region" description="Helical" evidence="7">
    <location>
        <begin position="87"/>
        <end position="106"/>
    </location>
</feature>
<dbReference type="EMBL" id="FOUU01000003">
    <property type="protein sequence ID" value="SFM74481.1"/>
    <property type="molecule type" value="Genomic_DNA"/>
</dbReference>
<gene>
    <name evidence="8" type="ORF">SAMN05660836_01347</name>
</gene>
<keyword evidence="6 7" id="KW-0472">Membrane</keyword>
<evidence type="ECO:0000313" key="9">
    <source>
        <dbReference type="Proteomes" id="UP000199611"/>
    </source>
</evidence>
<dbReference type="AlphaFoldDB" id="A0A1I4TCW9"/>
<keyword evidence="4 7" id="KW-0812">Transmembrane</keyword>
<dbReference type="InterPro" id="IPR005614">
    <property type="entry name" value="NrfD-like"/>
</dbReference>
<evidence type="ECO:0000256" key="7">
    <source>
        <dbReference type="SAM" id="Phobius"/>
    </source>
</evidence>
<dbReference type="Gene3D" id="1.20.1630.10">
    <property type="entry name" value="Formate dehydrogenase/DMSO reductase domain"/>
    <property type="match status" value="1"/>
</dbReference>
<accession>A0A1I4TCW9</accession>
<comment type="similarity">
    <text evidence="2">Belongs to the NrfD family.</text>
</comment>
<feature type="transmembrane region" description="Helical" evidence="7">
    <location>
        <begin position="356"/>
        <end position="374"/>
    </location>
</feature>
<keyword evidence="3" id="KW-1003">Cell membrane</keyword>